<reference evidence="3 4" key="1">
    <citation type="submission" date="2017-12" db="EMBL/GenBank/DDBJ databases">
        <title>Hemimetabolous genomes reveal molecular basis of termite eusociality.</title>
        <authorList>
            <person name="Harrison M.C."/>
            <person name="Jongepier E."/>
            <person name="Robertson H.M."/>
            <person name="Arning N."/>
            <person name="Bitard-Feildel T."/>
            <person name="Chao H."/>
            <person name="Childers C.P."/>
            <person name="Dinh H."/>
            <person name="Doddapaneni H."/>
            <person name="Dugan S."/>
            <person name="Gowin J."/>
            <person name="Greiner C."/>
            <person name="Han Y."/>
            <person name="Hu H."/>
            <person name="Hughes D.S.T."/>
            <person name="Huylmans A.-K."/>
            <person name="Kemena C."/>
            <person name="Kremer L.P.M."/>
            <person name="Lee S.L."/>
            <person name="Lopez-Ezquerra A."/>
            <person name="Mallet L."/>
            <person name="Monroy-Kuhn J.M."/>
            <person name="Moser A."/>
            <person name="Murali S.C."/>
            <person name="Muzny D.M."/>
            <person name="Otani S."/>
            <person name="Piulachs M.-D."/>
            <person name="Poelchau M."/>
            <person name="Qu J."/>
            <person name="Schaub F."/>
            <person name="Wada-Katsumata A."/>
            <person name="Worley K.C."/>
            <person name="Xie Q."/>
            <person name="Ylla G."/>
            <person name="Poulsen M."/>
            <person name="Gibbs R.A."/>
            <person name="Schal C."/>
            <person name="Richards S."/>
            <person name="Belles X."/>
            <person name="Korb J."/>
            <person name="Bornberg-Bauer E."/>
        </authorList>
    </citation>
    <scope>NUCLEOTIDE SEQUENCE [LARGE SCALE GENOMIC DNA]</scope>
    <source>
        <tissue evidence="3">Whole body</tissue>
    </source>
</reference>
<feature type="compositionally biased region" description="Basic and acidic residues" evidence="1">
    <location>
        <begin position="1"/>
        <end position="11"/>
    </location>
</feature>
<accession>A0A2J7REA3</accession>
<dbReference type="PANTHER" id="PTHR13275">
    <property type="entry name" value="YL-1 PROTEIN TRANSCRIPTION FACTOR-LIKE 1"/>
    <property type="match status" value="1"/>
</dbReference>
<dbReference type="GO" id="GO:0005634">
    <property type="term" value="C:nucleus"/>
    <property type="evidence" value="ECO:0007669"/>
    <property type="project" value="TreeGrafter"/>
</dbReference>
<dbReference type="Pfam" id="PF05764">
    <property type="entry name" value="YL1"/>
    <property type="match status" value="1"/>
</dbReference>
<evidence type="ECO:0000259" key="2">
    <source>
        <dbReference type="Pfam" id="PF05764"/>
    </source>
</evidence>
<feature type="region of interest" description="Disordered" evidence="1">
    <location>
        <begin position="104"/>
        <end position="162"/>
    </location>
</feature>
<dbReference type="OrthoDB" id="78296at2759"/>
<evidence type="ECO:0000313" key="3">
    <source>
        <dbReference type="EMBL" id="PNF39157.1"/>
    </source>
</evidence>
<comment type="caution">
    <text evidence="3">The sequence shown here is derived from an EMBL/GenBank/DDBJ whole genome shotgun (WGS) entry which is preliminary data.</text>
</comment>
<name>A0A2J7REA3_9NEOP</name>
<feature type="region of interest" description="Disordered" evidence="1">
    <location>
        <begin position="1"/>
        <end position="84"/>
    </location>
</feature>
<evidence type="ECO:0000256" key="1">
    <source>
        <dbReference type="SAM" id="MobiDB-lite"/>
    </source>
</evidence>
<dbReference type="EMBL" id="NEVH01005277">
    <property type="protein sequence ID" value="PNF39157.1"/>
    <property type="molecule type" value="Genomic_DNA"/>
</dbReference>
<protein>
    <recommendedName>
        <fullName evidence="2">Vps72/YL1 N-terminal domain-containing protein</fullName>
    </recommendedName>
</protein>
<sequence length="189" mass="22057">MALAATRDRRSNAGNRMSKLLDEEEDDDFYKTTYGGFTEIENDDDYQSEEEGEDEVDSDFSIEENDEPVSDQDDDEPKKKRRLVTKAYKEPVVVLQKIEKPVEVKRRKPRKKSISADNFERKSIRRSTAAKSAATLQRLKERTEEGRRRKGRRARAQDEWRPTQEELLEEAKITEQENLKSLGKCTQLI</sequence>
<gene>
    <name evidence="3" type="ORF">B7P43_G01355</name>
</gene>
<proteinExistence type="predicted"/>
<feature type="domain" description="Vps72/YL1 N-terminal" evidence="2">
    <location>
        <begin position="7"/>
        <end position="184"/>
    </location>
</feature>
<organism evidence="3 4">
    <name type="scientific">Cryptotermes secundus</name>
    <dbReference type="NCBI Taxonomy" id="105785"/>
    <lineage>
        <taxon>Eukaryota</taxon>
        <taxon>Metazoa</taxon>
        <taxon>Ecdysozoa</taxon>
        <taxon>Arthropoda</taxon>
        <taxon>Hexapoda</taxon>
        <taxon>Insecta</taxon>
        <taxon>Pterygota</taxon>
        <taxon>Neoptera</taxon>
        <taxon>Polyneoptera</taxon>
        <taxon>Dictyoptera</taxon>
        <taxon>Blattodea</taxon>
        <taxon>Blattoidea</taxon>
        <taxon>Termitoidae</taxon>
        <taxon>Kalotermitidae</taxon>
        <taxon>Cryptotermitinae</taxon>
        <taxon>Cryptotermes</taxon>
    </lineage>
</organism>
<feature type="compositionally biased region" description="Basic and acidic residues" evidence="1">
    <location>
        <begin position="138"/>
        <end position="147"/>
    </location>
</feature>
<evidence type="ECO:0000313" key="4">
    <source>
        <dbReference type="Proteomes" id="UP000235965"/>
    </source>
</evidence>
<keyword evidence="4" id="KW-1185">Reference proteome</keyword>
<dbReference type="Proteomes" id="UP000235965">
    <property type="component" value="Unassembled WGS sequence"/>
</dbReference>
<dbReference type="AlphaFoldDB" id="A0A2J7REA3"/>
<dbReference type="InterPro" id="IPR046757">
    <property type="entry name" value="YL1_N"/>
</dbReference>
<feature type="compositionally biased region" description="Acidic residues" evidence="1">
    <location>
        <begin position="40"/>
        <end position="75"/>
    </location>
</feature>
<dbReference type="PANTHER" id="PTHR13275:SF4">
    <property type="entry name" value="VACUOLAR PROTEIN SORTING-ASSOCIATED PROTEIN 72 HOMOLOG"/>
    <property type="match status" value="1"/>
</dbReference>